<keyword evidence="2" id="KW-1185">Reference proteome</keyword>
<evidence type="ECO:0000313" key="1">
    <source>
        <dbReference type="EMBL" id="TDG00873.1"/>
    </source>
</evidence>
<sequence length="231" mass="26382">MMESHMLTFSVNKSIRKIADAAYDIIENNPRFMLDPLEREGVSAGFLKLVEGKGKPTDKPINAGAYGYGVERNTQRRNYKREVAPLTAEELEAGVRGVSETVFVAKYSFSNDENWLESLEIDVDLVKTVFQLVEEHIYSHESAKGKWNPASLRGVLTNAMKNNARSQSTLTIWKNEYTDLSFIIIPPNNLKLKSFLEDYGTLEEFLRYILRHRELCEALELYETSYDLAAV</sequence>
<gene>
    <name evidence="1" type="ORF">E1757_04485</name>
</gene>
<organism evidence="1 2">
    <name type="scientific">Paenibacillus piri</name>
    <dbReference type="NCBI Taxonomy" id="2547395"/>
    <lineage>
        <taxon>Bacteria</taxon>
        <taxon>Bacillati</taxon>
        <taxon>Bacillota</taxon>
        <taxon>Bacilli</taxon>
        <taxon>Bacillales</taxon>
        <taxon>Paenibacillaceae</taxon>
        <taxon>Paenibacillus</taxon>
    </lineage>
</organism>
<accession>A0A4R5KZ24</accession>
<protein>
    <submittedName>
        <fullName evidence="1">Uncharacterized protein</fullName>
    </submittedName>
</protein>
<proteinExistence type="predicted"/>
<name>A0A4R5KZ24_9BACL</name>
<comment type="caution">
    <text evidence="1">The sequence shown here is derived from an EMBL/GenBank/DDBJ whole genome shotgun (WGS) entry which is preliminary data.</text>
</comment>
<dbReference type="EMBL" id="SMRT01000001">
    <property type="protein sequence ID" value="TDG00873.1"/>
    <property type="molecule type" value="Genomic_DNA"/>
</dbReference>
<dbReference type="OrthoDB" id="2620728at2"/>
<dbReference type="RefSeq" id="WP_133225583.1">
    <property type="nucleotide sequence ID" value="NZ_SMRT01000001.1"/>
</dbReference>
<evidence type="ECO:0000313" key="2">
    <source>
        <dbReference type="Proteomes" id="UP000295636"/>
    </source>
</evidence>
<dbReference type="Proteomes" id="UP000295636">
    <property type="component" value="Unassembled WGS sequence"/>
</dbReference>
<dbReference type="AlphaFoldDB" id="A0A4R5KZ24"/>
<reference evidence="1 2" key="1">
    <citation type="submission" date="2019-03" db="EMBL/GenBank/DDBJ databases">
        <title>This is whole genome sequence of Paenibacillus sp MS74 strain.</title>
        <authorList>
            <person name="Trinh H.N."/>
        </authorList>
    </citation>
    <scope>NUCLEOTIDE SEQUENCE [LARGE SCALE GENOMIC DNA]</scope>
    <source>
        <strain evidence="1 2">MS74</strain>
    </source>
</reference>